<gene>
    <name evidence="5 6" type="primary">LOC112056002</name>
</gene>
<dbReference type="PROSITE" id="PS00028">
    <property type="entry name" value="ZINC_FINGER_C2H2_1"/>
    <property type="match status" value="3"/>
</dbReference>
<feature type="compositionally biased region" description="Basic and acidic residues" evidence="2">
    <location>
        <begin position="520"/>
        <end position="541"/>
    </location>
</feature>
<sequence length="729" mass="82968">MGAKSALKLRNRGIAHKCDICGRKLMTPDALEVHLRTTHNIIKRRGRPPKVRNVVKTTKTQPKPLEEVNIDAPPMPARVVMANMRNKVEFECPKCFKAFPTYFPALKHIQKYHCVNKQGIPVEPHDATLIQPERLEECTKCKLKVRSIHTHRCQPLTQNMGTELFVCAACDEWFPNLDTFNTHVVSSHSEYESLFFPTSLEFIRWKSDVEQQTGVNYAILQRNESRMYYHCSYVRDTRENTGTHHHICPSIIDIQEFTNGLQVHFYHRHYTHSPCPYQLPQQFSKYCISPYLARTDDYKSVCQLAPDDGDMYMQFKRLMEGIIVDAAKIDVETLRVILGKALEITSILSNYDEEMDDMPTVSMKTKQLLTDNDISRMLEQPLSSRKVVMPTTVANIRVKEEDSPKRNTDEPAVTLEVKRVKFNETDEVTTPAPKILNSYSLAGALKNCKQSKNDKQSMLEEIDTKTETNDDSTPSSFNDSYKHFVVKNFPNMESIASRTRSKPVIKTQLGQYKPNPISPKADDKKHMQVKPDDAKVKPKDDETKQMEIKFVKLITEEPKQNVAPKFTQKLIKVVEPTKIEDKTKTPVQPSTKNSVSLIKNTVSSPKNTVSLTKNTVSSTKNTVSLTKNTVSSPKNTVSLTKNTVSSPKNTVSSTKNTVTPTKIVEETKPDVKPEKPVKPTKNVDVSKKITRNSSKTEVQGNLDKSIKKVDFEYEVKEQADDCNILILKF</sequence>
<reference evidence="5 6" key="1">
    <citation type="submission" date="2025-05" db="UniProtKB">
        <authorList>
            <consortium name="RefSeq"/>
        </authorList>
    </citation>
    <scope>IDENTIFICATION</scope>
</reference>
<dbReference type="KEGG" id="bany:112056002"/>
<dbReference type="RefSeq" id="XP_052746360.1">
    <property type="nucleotide sequence ID" value="XM_052890400.1"/>
</dbReference>
<feature type="region of interest" description="Disordered" evidence="2">
    <location>
        <begin position="626"/>
        <end position="657"/>
    </location>
</feature>
<proteinExistence type="predicted"/>
<dbReference type="Proteomes" id="UP001652582">
    <property type="component" value="Chromosome 27"/>
</dbReference>
<evidence type="ECO:0000259" key="3">
    <source>
        <dbReference type="PROSITE" id="PS50157"/>
    </source>
</evidence>
<dbReference type="GeneID" id="112056002"/>
<evidence type="ECO:0000313" key="6">
    <source>
        <dbReference type="RefSeq" id="XP_052746360.1"/>
    </source>
</evidence>
<keyword evidence="4" id="KW-1185">Reference proteome</keyword>
<dbReference type="AlphaFoldDB" id="A0A6J1NWU9"/>
<organism evidence="4 5">
    <name type="scientific">Bicyclus anynana</name>
    <name type="common">Squinting bush brown butterfly</name>
    <dbReference type="NCBI Taxonomy" id="110368"/>
    <lineage>
        <taxon>Eukaryota</taxon>
        <taxon>Metazoa</taxon>
        <taxon>Ecdysozoa</taxon>
        <taxon>Arthropoda</taxon>
        <taxon>Hexapoda</taxon>
        <taxon>Insecta</taxon>
        <taxon>Pterygota</taxon>
        <taxon>Neoptera</taxon>
        <taxon>Endopterygota</taxon>
        <taxon>Lepidoptera</taxon>
        <taxon>Glossata</taxon>
        <taxon>Ditrysia</taxon>
        <taxon>Papilionoidea</taxon>
        <taxon>Nymphalidae</taxon>
        <taxon>Satyrinae</taxon>
        <taxon>Satyrini</taxon>
        <taxon>Mycalesina</taxon>
        <taxon>Bicyclus</taxon>
    </lineage>
</organism>
<dbReference type="PROSITE" id="PS50157">
    <property type="entry name" value="ZINC_FINGER_C2H2_2"/>
    <property type="match status" value="2"/>
</dbReference>
<keyword evidence="1" id="KW-0479">Metal-binding</keyword>
<protein>
    <submittedName>
        <fullName evidence="5 6">Uncharacterized protein LOC112056002</fullName>
    </submittedName>
</protein>
<dbReference type="Gene3D" id="3.30.160.60">
    <property type="entry name" value="Classic Zinc Finger"/>
    <property type="match status" value="1"/>
</dbReference>
<evidence type="ECO:0000256" key="1">
    <source>
        <dbReference type="PROSITE-ProRule" id="PRU00042"/>
    </source>
</evidence>
<keyword evidence="1" id="KW-0863">Zinc-finger</keyword>
<keyword evidence="1" id="KW-0862">Zinc</keyword>
<feature type="domain" description="C2H2-type" evidence="3">
    <location>
        <begin position="90"/>
        <end position="118"/>
    </location>
</feature>
<dbReference type="InterPro" id="IPR011049">
    <property type="entry name" value="Serralysin-like_metalloprot_C"/>
</dbReference>
<name>A0A6J1NWU9_BICAN</name>
<evidence type="ECO:0000256" key="2">
    <source>
        <dbReference type="SAM" id="MobiDB-lite"/>
    </source>
</evidence>
<dbReference type="Gene3D" id="2.150.10.10">
    <property type="entry name" value="Serralysin-like metalloprotease, C-terminal"/>
    <property type="match status" value="1"/>
</dbReference>
<evidence type="ECO:0000313" key="5">
    <source>
        <dbReference type="RefSeq" id="XP_023952090.2"/>
    </source>
</evidence>
<dbReference type="SMART" id="SM00355">
    <property type="entry name" value="ZnF_C2H2"/>
    <property type="match status" value="3"/>
</dbReference>
<dbReference type="OrthoDB" id="7483656at2759"/>
<dbReference type="GO" id="GO:0008270">
    <property type="term" value="F:zinc ion binding"/>
    <property type="evidence" value="ECO:0007669"/>
    <property type="project" value="UniProtKB-KW"/>
</dbReference>
<accession>A0A6J1NWU9</accession>
<evidence type="ECO:0000313" key="4">
    <source>
        <dbReference type="Proteomes" id="UP001652582"/>
    </source>
</evidence>
<feature type="region of interest" description="Disordered" evidence="2">
    <location>
        <begin position="510"/>
        <end position="541"/>
    </location>
</feature>
<feature type="domain" description="C2H2-type" evidence="3">
    <location>
        <begin position="16"/>
        <end position="44"/>
    </location>
</feature>
<dbReference type="RefSeq" id="XP_023952090.2">
    <property type="nucleotide sequence ID" value="XM_024096322.2"/>
</dbReference>
<dbReference type="Pfam" id="PF00096">
    <property type="entry name" value="zf-C2H2"/>
    <property type="match status" value="1"/>
</dbReference>
<dbReference type="InterPro" id="IPR013087">
    <property type="entry name" value="Znf_C2H2_type"/>
</dbReference>